<keyword evidence="6" id="KW-0378">Hydrolase</keyword>
<protein>
    <recommendedName>
        <fullName evidence="3">beta-lactamase</fullName>
        <ecNumber evidence="3">3.5.2.6</ecNumber>
    </recommendedName>
</protein>
<gene>
    <name evidence="6" type="ORF">FHS94_000366</name>
</gene>
<dbReference type="Proteomes" id="UP000546200">
    <property type="component" value="Unassembled WGS sequence"/>
</dbReference>
<dbReference type="PANTHER" id="PTHR35333:SF3">
    <property type="entry name" value="BETA-LACTAMASE-TYPE TRANSPEPTIDASE FOLD CONTAINING PROTEIN"/>
    <property type="match status" value="1"/>
</dbReference>
<evidence type="ECO:0000259" key="5">
    <source>
        <dbReference type="Pfam" id="PF13354"/>
    </source>
</evidence>
<dbReference type="PROSITE" id="PS51257">
    <property type="entry name" value="PROKAR_LIPOPROTEIN"/>
    <property type="match status" value="1"/>
</dbReference>
<evidence type="ECO:0000256" key="3">
    <source>
        <dbReference type="ARBA" id="ARBA00012865"/>
    </source>
</evidence>
<keyword evidence="4" id="KW-0732">Signal</keyword>
<dbReference type="PANTHER" id="PTHR35333">
    <property type="entry name" value="BETA-LACTAMASE"/>
    <property type="match status" value="1"/>
</dbReference>
<evidence type="ECO:0000313" key="7">
    <source>
        <dbReference type="Proteomes" id="UP000546200"/>
    </source>
</evidence>
<dbReference type="PRINTS" id="PR00118">
    <property type="entry name" value="BLACTAMASEA"/>
</dbReference>
<feature type="chain" id="PRO_5031213574" description="beta-lactamase" evidence="4">
    <location>
        <begin position="21"/>
        <end position="385"/>
    </location>
</feature>
<dbReference type="InterPro" id="IPR012338">
    <property type="entry name" value="Beta-lactam/transpept-like"/>
</dbReference>
<dbReference type="GO" id="GO:0008800">
    <property type="term" value="F:beta-lactamase activity"/>
    <property type="evidence" value="ECO:0007669"/>
    <property type="project" value="UniProtKB-EC"/>
</dbReference>
<evidence type="ECO:0000256" key="2">
    <source>
        <dbReference type="ARBA" id="ARBA00009009"/>
    </source>
</evidence>
<dbReference type="Gene3D" id="3.40.710.10">
    <property type="entry name" value="DD-peptidase/beta-lactamase superfamily"/>
    <property type="match status" value="1"/>
</dbReference>
<dbReference type="InterPro" id="IPR000871">
    <property type="entry name" value="Beta-lactam_class-A"/>
</dbReference>
<comment type="similarity">
    <text evidence="2">Belongs to the class-A beta-lactamase family.</text>
</comment>
<dbReference type="Pfam" id="PF13354">
    <property type="entry name" value="Beta-lactamase2"/>
    <property type="match status" value="1"/>
</dbReference>
<evidence type="ECO:0000256" key="1">
    <source>
        <dbReference type="ARBA" id="ARBA00001526"/>
    </source>
</evidence>
<evidence type="ECO:0000256" key="4">
    <source>
        <dbReference type="SAM" id="SignalP"/>
    </source>
</evidence>
<feature type="domain" description="Beta-lactamase class A catalytic" evidence="5">
    <location>
        <begin position="78"/>
        <end position="337"/>
    </location>
</feature>
<dbReference type="InterPro" id="IPR045155">
    <property type="entry name" value="Beta-lactam_cat"/>
</dbReference>
<comment type="catalytic activity">
    <reaction evidence="1">
        <text>a beta-lactam + H2O = a substituted beta-amino acid</text>
        <dbReference type="Rhea" id="RHEA:20401"/>
        <dbReference type="ChEBI" id="CHEBI:15377"/>
        <dbReference type="ChEBI" id="CHEBI:35627"/>
        <dbReference type="ChEBI" id="CHEBI:140347"/>
        <dbReference type="EC" id="3.5.2.6"/>
    </reaction>
</comment>
<keyword evidence="7" id="KW-1185">Reference proteome</keyword>
<proteinExistence type="inferred from homology"/>
<feature type="signal peptide" evidence="4">
    <location>
        <begin position="1"/>
        <end position="20"/>
    </location>
</feature>
<dbReference type="EC" id="3.5.2.6" evidence="3"/>
<dbReference type="GO" id="GO:0030655">
    <property type="term" value="P:beta-lactam antibiotic catabolic process"/>
    <property type="evidence" value="ECO:0007669"/>
    <property type="project" value="InterPro"/>
</dbReference>
<dbReference type="EMBL" id="JACIJK010000001">
    <property type="protein sequence ID" value="MBB5713547.1"/>
    <property type="molecule type" value="Genomic_DNA"/>
</dbReference>
<sequence length="385" mass="40820">MSHRKIFKFTSAAIVATALVACGTTSRPGPSAVAPDRETAPVVSIPLPPVAARPVRPAPTALENTIRQLAAGFEGRAGIAIRAVDEGWTVESNGRQLEPQQSVSKLWVALTLLDMRDQGRARLDDPIVVRAEDLTLFHQPIAFLAVKGDGFHTTVGDLLTRALTHSDNTANDRLLHYVGGPDAVRAFIARKQLGDIRFGPGERLLQSRTAGLNWQPSFAIGNSFEIARSRLPMAQRIAALDAYTRDPPDGAAPLSIADALARLARGELLSETSTRIMLDTMGASVTGRARLRSALPSGWKIAHKTGTGQDLGRRNAGFNDVGLLTAPDGRRYAIAVMIGDSTRPIGERQALIRNVAAAVASYAGGNGGGARSTLTLTDFGTAEGD</sequence>
<evidence type="ECO:0000313" key="6">
    <source>
        <dbReference type="EMBL" id="MBB5713547.1"/>
    </source>
</evidence>
<comment type="caution">
    <text evidence="6">The sequence shown here is derived from an EMBL/GenBank/DDBJ whole genome shotgun (WGS) entry which is preliminary data.</text>
</comment>
<organism evidence="6 7">
    <name type="scientific">Sphingomonas aerophila</name>
    <dbReference type="NCBI Taxonomy" id="1344948"/>
    <lineage>
        <taxon>Bacteria</taxon>
        <taxon>Pseudomonadati</taxon>
        <taxon>Pseudomonadota</taxon>
        <taxon>Alphaproteobacteria</taxon>
        <taxon>Sphingomonadales</taxon>
        <taxon>Sphingomonadaceae</taxon>
        <taxon>Sphingomonas</taxon>
    </lineage>
</organism>
<dbReference type="RefSeq" id="WP_184053961.1">
    <property type="nucleotide sequence ID" value="NZ_JACIJK010000001.1"/>
</dbReference>
<dbReference type="GO" id="GO:0046677">
    <property type="term" value="P:response to antibiotic"/>
    <property type="evidence" value="ECO:0007669"/>
    <property type="project" value="InterPro"/>
</dbReference>
<reference evidence="6 7" key="1">
    <citation type="submission" date="2020-08" db="EMBL/GenBank/DDBJ databases">
        <title>Genomic Encyclopedia of Type Strains, Phase IV (KMG-IV): sequencing the most valuable type-strain genomes for metagenomic binning, comparative biology and taxonomic classification.</title>
        <authorList>
            <person name="Goeker M."/>
        </authorList>
    </citation>
    <scope>NUCLEOTIDE SEQUENCE [LARGE SCALE GENOMIC DNA]</scope>
    <source>
        <strain evidence="6 7">DSM 100044</strain>
    </source>
</reference>
<name>A0A7W9BAC6_9SPHN</name>
<dbReference type="SUPFAM" id="SSF56601">
    <property type="entry name" value="beta-lactamase/transpeptidase-like"/>
    <property type="match status" value="1"/>
</dbReference>
<accession>A0A7W9BAC6</accession>
<dbReference type="AlphaFoldDB" id="A0A7W9BAC6"/>